<dbReference type="Proteomes" id="UP001194468">
    <property type="component" value="Unassembled WGS sequence"/>
</dbReference>
<protein>
    <submittedName>
        <fullName evidence="1">Uncharacterized protein</fullName>
    </submittedName>
</protein>
<reference evidence="1" key="2">
    <citation type="journal article" date="2020" name="Nat. Commun.">
        <title>Large-scale genome sequencing of mycorrhizal fungi provides insights into the early evolution of symbiotic traits.</title>
        <authorList>
            <person name="Miyauchi S."/>
            <person name="Kiss E."/>
            <person name="Kuo A."/>
            <person name="Drula E."/>
            <person name="Kohler A."/>
            <person name="Sanchez-Garcia M."/>
            <person name="Morin E."/>
            <person name="Andreopoulos B."/>
            <person name="Barry K.W."/>
            <person name="Bonito G."/>
            <person name="Buee M."/>
            <person name="Carver A."/>
            <person name="Chen C."/>
            <person name="Cichocki N."/>
            <person name="Clum A."/>
            <person name="Culley D."/>
            <person name="Crous P.W."/>
            <person name="Fauchery L."/>
            <person name="Girlanda M."/>
            <person name="Hayes R.D."/>
            <person name="Keri Z."/>
            <person name="LaButti K."/>
            <person name="Lipzen A."/>
            <person name="Lombard V."/>
            <person name="Magnuson J."/>
            <person name="Maillard F."/>
            <person name="Murat C."/>
            <person name="Nolan M."/>
            <person name="Ohm R.A."/>
            <person name="Pangilinan J."/>
            <person name="Pereira M.F."/>
            <person name="Perotto S."/>
            <person name="Peter M."/>
            <person name="Pfister S."/>
            <person name="Riley R."/>
            <person name="Sitrit Y."/>
            <person name="Stielow J.B."/>
            <person name="Szollosi G."/>
            <person name="Zifcakova L."/>
            <person name="Stursova M."/>
            <person name="Spatafora J.W."/>
            <person name="Tedersoo L."/>
            <person name="Vaario L.M."/>
            <person name="Yamada A."/>
            <person name="Yan M."/>
            <person name="Wang P."/>
            <person name="Xu J."/>
            <person name="Bruns T."/>
            <person name="Baldrian P."/>
            <person name="Vilgalys R."/>
            <person name="Dunand C."/>
            <person name="Henrissat B."/>
            <person name="Grigoriev I.V."/>
            <person name="Hibbett D."/>
            <person name="Nagy L.G."/>
            <person name="Martin F.M."/>
        </authorList>
    </citation>
    <scope>NUCLEOTIDE SEQUENCE</scope>
    <source>
        <strain evidence="1">BED1</strain>
    </source>
</reference>
<reference evidence="1" key="1">
    <citation type="submission" date="2019-10" db="EMBL/GenBank/DDBJ databases">
        <authorList>
            <consortium name="DOE Joint Genome Institute"/>
            <person name="Kuo A."/>
            <person name="Miyauchi S."/>
            <person name="Kiss E."/>
            <person name="Drula E."/>
            <person name="Kohler A."/>
            <person name="Sanchez-Garcia M."/>
            <person name="Andreopoulos B."/>
            <person name="Barry K.W."/>
            <person name="Bonito G."/>
            <person name="Buee M."/>
            <person name="Carver A."/>
            <person name="Chen C."/>
            <person name="Cichocki N."/>
            <person name="Clum A."/>
            <person name="Culley D."/>
            <person name="Crous P.W."/>
            <person name="Fauchery L."/>
            <person name="Girlanda M."/>
            <person name="Hayes R."/>
            <person name="Keri Z."/>
            <person name="LaButti K."/>
            <person name="Lipzen A."/>
            <person name="Lombard V."/>
            <person name="Magnuson J."/>
            <person name="Maillard F."/>
            <person name="Morin E."/>
            <person name="Murat C."/>
            <person name="Nolan M."/>
            <person name="Ohm R."/>
            <person name="Pangilinan J."/>
            <person name="Pereira M."/>
            <person name="Perotto S."/>
            <person name="Peter M."/>
            <person name="Riley R."/>
            <person name="Sitrit Y."/>
            <person name="Stielow B."/>
            <person name="Szollosi G."/>
            <person name="Zifcakova L."/>
            <person name="Stursova M."/>
            <person name="Spatafora J.W."/>
            <person name="Tedersoo L."/>
            <person name="Vaario L.-M."/>
            <person name="Yamada A."/>
            <person name="Yan M."/>
            <person name="Wang P."/>
            <person name="Xu J."/>
            <person name="Bruns T."/>
            <person name="Baldrian P."/>
            <person name="Vilgalys R."/>
            <person name="Henrissat B."/>
            <person name="Grigoriev I.V."/>
            <person name="Hibbett D."/>
            <person name="Nagy L.G."/>
            <person name="Martin F.M."/>
        </authorList>
    </citation>
    <scope>NUCLEOTIDE SEQUENCE</scope>
    <source>
        <strain evidence="1">BED1</strain>
    </source>
</reference>
<evidence type="ECO:0000313" key="1">
    <source>
        <dbReference type="EMBL" id="KAF8432999.1"/>
    </source>
</evidence>
<gene>
    <name evidence="1" type="ORF">L210DRAFT_429401</name>
</gene>
<evidence type="ECO:0000313" key="2">
    <source>
        <dbReference type="Proteomes" id="UP001194468"/>
    </source>
</evidence>
<dbReference type="EMBL" id="WHUW01000037">
    <property type="protein sequence ID" value="KAF8432999.1"/>
    <property type="molecule type" value="Genomic_DNA"/>
</dbReference>
<dbReference type="AlphaFoldDB" id="A0AAD4BKQ4"/>
<accession>A0AAD4BKQ4</accession>
<comment type="caution">
    <text evidence="1">The sequence shown here is derived from an EMBL/GenBank/DDBJ whole genome shotgun (WGS) entry which is preliminary data.</text>
</comment>
<name>A0AAD4BKQ4_BOLED</name>
<keyword evidence="2" id="KW-1185">Reference proteome</keyword>
<proteinExistence type="predicted"/>
<sequence length="71" mass="8344">MLYCQRHTELNIPTPVVYAYNCTYGSEFIATEYLDGDTLSHVWLDIPEEDKQNVINPFHEDKSELPVNRRN</sequence>
<organism evidence="1 2">
    <name type="scientific">Boletus edulis BED1</name>
    <dbReference type="NCBI Taxonomy" id="1328754"/>
    <lineage>
        <taxon>Eukaryota</taxon>
        <taxon>Fungi</taxon>
        <taxon>Dikarya</taxon>
        <taxon>Basidiomycota</taxon>
        <taxon>Agaricomycotina</taxon>
        <taxon>Agaricomycetes</taxon>
        <taxon>Agaricomycetidae</taxon>
        <taxon>Boletales</taxon>
        <taxon>Boletineae</taxon>
        <taxon>Boletaceae</taxon>
        <taxon>Boletoideae</taxon>
        <taxon>Boletus</taxon>
    </lineage>
</organism>